<evidence type="ECO:0000313" key="2">
    <source>
        <dbReference type="Proteomes" id="UP000621492"/>
    </source>
</evidence>
<protein>
    <submittedName>
        <fullName evidence="1">Uncharacterized protein</fullName>
    </submittedName>
</protein>
<dbReference type="AlphaFoldDB" id="A0A9W5U050"/>
<name>A0A9W5U050_9BACI</name>
<comment type="caution">
    <text evidence="1">The sequence shown here is derived from an EMBL/GenBank/DDBJ whole genome shotgun (WGS) entry which is preliminary data.</text>
</comment>
<reference evidence="1" key="1">
    <citation type="journal article" date="2014" name="Int. J. Syst. Evol. Microbiol.">
        <title>Complete genome sequence of Corynebacterium casei LMG S-19264T (=DSM 44701T), isolated from a smear-ripened cheese.</title>
        <authorList>
            <consortium name="US DOE Joint Genome Institute (JGI-PGF)"/>
            <person name="Walter F."/>
            <person name="Albersmeier A."/>
            <person name="Kalinowski J."/>
            <person name="Ruckert C."/>
        </authorList>
    </citation>
    <scope>NUCLEOTIDE SEQUENCE</scope>
    <source>
        <strain evidence="1">CGMCC 1.15454</strain>
    </source>
</reference>
<dbReference type="EMBL" id="BMJD01000030">
    <property type="protein sequence ID" value="GGB51894.1"/>
    <property type="molecule type" value="Genomic_DNA"/>
</dbReference>
<gene>
    <name evidence="1" type="ORF">GCM10011409_31850</name>
</gene>
<evidence type="ECO:0000313" key="1">
    <source>
        <dbReference type="EMBL" id="GGB51894.1"/>
    </source>
</evidence>
<accession>A0A9W5U050</accession>
<sequence>MILCTDRFLTLHELSQLLRRESNGLRKNHIKKLLEMKKLRLRYPDVPSHRNQAYKTVQ</sequence>
<organism evidence="1 2">
    <name type="scientific">Lentibacillus populi</name>
    <dbReference type="NCBI Taxonomy" id="1827502"/>
    <lineage>
        <taxon>Bacteria</taxon>
        <taxon>Bacillati</taxon>
        <taxon>Bacillota</taxon>
        <taxon>Bacilli</taxon>
        <taxon>Bacillales</taxon>
        <taxon>Bacillaceae</taxon>
        <taxon>Lentibacillus</taxon>
    </lineage>
</organism>
<reference evidence="1" key="2">
    <citation type="submission" date="2020-09" db="EMBL/GenBank/DDBJ databases">
        <authorList>
            <person name="Sun Q."/>
            <person name="Zhou Y."/>
        </authorList>
    </citation>
    <scope>NUCLEOTIDE SEQUENCE</scope>
    <source>
        <strain evidence="1">CGMCC 1.15454</strain>
    </source>
</reference>
<keyword evidence="2" id="KW-1185">Reference proteome</keyword>
<dbReference type="Proteomes" id="UP000621492">
    <property type="component" value="Unassembled WGS sequence"/>
</dbReference>
<proteinExistence type="predicted"/>